<dbReference type="SMART" id="SM00387">
    <property type="entry name" value="HATPase_c"/>
    <property type="match status" value="1"/>
</dbReference>
<dbReference type="InterPro" id="IPR036890">
    <property type="entry name" value="HATPase_C_sf"/>
</dbReference>
<dbReference type="CDD" id="cd00075">
    <property type="entry name" value="HATPase"/>
    <property type="match status" value="1"/>
</dbReference>
<reference evidence="18" key="1">
    <citation type="journal article" date="2019" name="Int. J. Syst. Evol. Microbiol.">
        <title>The Global Catalogue of Microorganisms (GCM) 10K type strain sequencing project: providing services to taxonomists for standard genome sequencing and annotation.</title>
        <authorList>
            <consortium name="The Broad Institute Genomics Platform"/>
            <consortium name="The Broad Institute Genome Sequencing Center for Infectious Disease"/>
            <person name="Wu L."/>
            <person name="Ma J."/>
        </authorList>
    </citation>
    <scope>NUCLEOTIDE SEQUENCE [LARGE SCALE GENOMIC DNA]</scope>
    <source>
        <strain evidence="18">CCUG 49339</strain>
    </source>
</reference>
<dbReference type="PROSITE" id="PS50109">
    <property type="entry name" value="HIS_KIN"/>
    <property type="match status" value="1"/>
</dbReference>
<comment type="caution">
    <text evidence="17">The sequence shown here is derived from an EMBL/GenBank/DDBJ whole genome shotgun (WGS) entry which is preliminary data.</text>
</comment>
<dbReference type="PRINTS" id="PR00344">
    <property type="entry name" value="BCTRLSENSOR"/>
</dbReference>
<keyword evidence="7 14" id="KW-0812">Transmembrane</keyword>
<dbReference type="GO" id="GO:0016301">
    <property type="term" value="F:kinase activity"/>
    <property type="evidence" value="ECO:0007669"/>
    <property type="project" value="UniProtKB-KW"/>
</dbReference>
<dbReference type="InterPro" id="IPR004358">
    <property type="entry name" value="Sig_transdc_His_kin-like_C"/>
</dbReference>
<dbReference type="CDD" id="cd00082">
    <property type="entry name" value="HisKA"/>
    <property type="match status" value="1"/>
</dbReference>
<comment type="subcellular location">
    <subcellularLocation>
        <location evidence="2">Cell membrane</location>
        <topology evidence="2">Multi-pass membrane protein</topology>
    </subcellularLocation>
</comment>
<proteinExistence type="predicted"/>
<dbReference type="SMART" id="SM00304">
    <property type="entry name" value="HAMP"/>
    <property type="match status" value="1"/>
</dbReference>
<dbReference type="SUPFAM" id="SSF158472">
    <property type="entry name" value="HAMP domain-like"/>
    <property type="match status" value="1"/>
</dbReference>
<feature type="domain" description="Histidine kinase" evidence="15">
    <location>
        <begin position="243"/>
        <end position="459"/>
    </location>
</feature>
<dbReference type="Gene3D" id="1.10.287.130">
    <property type="match status" value="1"/>
</dbReference>
<keyword evidence="8" id="KW-0547">Nucleotide-binding</keyword>
<feature type="domain" description="HAMP" evidence="16">
    <location>
        <begin position="176"/>
        <end position="228"/>
    </location>
</feature>
<evidence type="ECO:0000256" key="9">
    <source>
        <dbReference type="ARBA" id="ARBA00022777"/>
    </source>
</evidence>
<keyword evidence="12" id="KW-0902">Two-component regulatory system</keyword>
<evidence type="ECO:0000256" key="2">
    <source>
        <dbReference type="ARBA" id="ARBA00004651"/>
    </source>
</evidence>
<feature type="transmembrane region" description="Helical" evidence="14">
    <location>
        <begin position="12"/>
        <end position="31"/>
    </location>
</feature>
<evidence type="ECO:0000256" key="3">
    <source>
        <dbReference type="ARBA" id="ARBA00012438"/>
    </source>
</evidence>
<dbReference type="Pfam" id="PF02518">
    <property type="entry name" value="HATPase_c"/>
    <property type="match status" value="1"/>
</dbReference>
<evidence type="ECO:0000256" key="6">
    <source>
        <dbReference type="ARBA" id="ARBA00022679"/>
    </source>
</evidence>
<dbReference type="RefSeq" id="WP_377927661.1">
    <property type="nucleotide sequence ID" value="NZ_JBHUEM010000008.1"/>
</dbReference>
<evidence type="ECO:0000256" key="4">
    <source>
        <dbReference type="ARBA" id="ARBA00022475"/>
    </source>
</evidence>
<gene>
    <name evidence="17" type="ORF">ACFSCX_07990</name>
</gene>
<evidence type="ECO:0000259" key="16">
    <source>
        <dbReference type="PROSITE" id="PS50885"/>
    </source>
</evidence>
<evidence type="ECO:0000256" key="1">
    <source>
        <dbReference type="ARBA" id="ARBA00000085"/>
    </source>
</evidence>
<dbReference type="Proteomes" id="UP001597214">
    <property type="component" value="Unassembled WGS sequence"/>
</dbReference>
<dbReference type="Gene3D" id="6.10.340.10">
    <property type="match status" value="1"/>
</dbReference>
<sequence>MISIGLRGRLVLSFIAIIIIPILLTIGLLWINLHNVEDEIIHDEKVVEELFLTLEQNVKQYYQYIQHDKEMFYQKMRPMLQEYEIDIVISDNQNHTLFRSNEFTNNKGITFNIQDMKIPITVNNQETIHIELIPNTLRSGPFQAIYEVLLRIIISLVAGFLSLIGLIILFTWIISRTILVPLKDIYHAVDEIKEGNLDYKIRYRKKDEIGHFIRGFNLMRDHLKESLVKQQIYEQNRKELIASISHDLRTPLSSIQGYVEGLQDGVDQNEEMKQRYLHVIKSKTEQLDRLIEDLFEFSKLDLDQLSIEQELVNSTDYFSKVLNEVRFDLQKEQVQLIIHSPIPAVCIQIDPHRISQVITNIIDNSVRYGATVIEVSIKEKLDQLIIHVKDNGSGICDVDLPHIFNRFYRGEKSRSREHGGAGLGLSIAKSIMDKHDGQISVESIVGAGSVFSLSFPVYIYKNE</sequence>
<keyword evidence="10" id="KW-0067">ATP-binding</keyword>
<keyword evidence="6" id="KW-0808">Transferase</keyword>
<dbReference type="InterPro" id="IPR036097">
    <property type="entry name" value="HisK_dim/P_sf"/>
</dbReference>
<dbReference type="Pfam" id="PF00672">
    <property type="entry name" value="HAMP"/>
    <property type="match status" value="1"/>
</dbReference>
<evidence type="ECO:0000256" key="11">
    <source>
        <dbReference type="ARBA" id="ARBA00022989"/>
    </source>
</evidence>
<keyword evidence="11 14" id="KW-1133">Transmembrane helix</keyword>
<evidence type="ECO:0000259" key="15">
    <source>
        <dbReference type="PROSITE" id="PS50109"/>
    </source>
</evidence>
<evidence type="ECO:0000256" key="12">
    <source>
        <dbReference type="ARBA" id="ARBA00023012"/>
    </source>
</evidence>
<dbReference type="InterPro" id="IPR003661">
    <property type="entry name" value="HisK_dim/P_dom"/>
</dbReference>
<dbReference type="InterPro" id="IPR005467">
    <property type="entry name" value="His_kinase_dom"/>
</dbReference>
<dbReference type="Pfam" id="PF00512">
    <property type="entry name" value="HisKA"/>
    <property type="match status" value="1"/>
</dbReference>
<evidence type="ECO:0000256" key="13">
    <source>
        <dbReference type="ARBA" id="ARBA00023136"/>
    </source>
</evidence>
<evidence type="ECO:0000256" key="5">
    <source>
        <dbReference type="ARBA" id="ARBA00022553"/>
    </source>
</evidence>
<organism evidence="17 18">
    <name type="scientific">Bacillus salitolerans</name>
    <dbReference type="NCBI Taxonomy" id="1437434"/>
    <lineage>
        <taxon>Bacteria</taxon>
        <taxon>Bacillati</taxon>
        <taxon>Bacillota</taxon>
        <taxon>Bacilli</taxon>
        <taxon>Bacillales</taxon>
        <taxon>Bacillaceae</taxon>
        <taxon>Bacillus</taxon>
    </lineage>
</organism>
<keyword evidence="18" id="KW-1185">Reference proteome</keyword>
<evidence type="ECO:0000256" key="14">
    <source>
        <dbReference type="SAM" id="Phobius"/>
    </source>
</evidence>
<dbReference type="InterPro" id="IPR050398">
    <property type="entry name" value="HssS/ArlS-like"/>
</dbReference>
<dbReference type="SUPFAM" id="SSF55874">
    <property type="entry name" value="ATPase domain of HSP90 chaperone/DNA topoisomerase II/histidine kinase"/>
    <property type="match status" value="1"/>
</dbReference>
<dbReference type="EMBL" id="JBHUEM010000008">
    <property type="protein sequence ID" value="MFD1736504.1"/>
    <property type="molecule type" value="Genomic_DNA"/>
</dbReference>
<keyword evidence="4" id="KW-1003">Cell membrane</keyword>
<dbReference type="Gene3D" id="3.30.565.10">
    <property type="entry name" value="Histidine kinase-like ATPase, C-terminal domain"/>
    <property type="match status" value="1"/>
</dbReference>
<dbReference type="PANTHER" id="PTHR45528">
    <property type="entry name" value="SENSOR HISTIDINE KINASE CPXA"/>
    <property type="match status" value="1"/>
</dbReference>
<evidence type="ECO:0000313" key="17">
    <source>
        <dbReference type="EMBL" id="MFD1736504.1"/>
    </source>
</evidence>
<feature type="transmembrane region" description="Helical" evidence="14">
    <location>
        <begin position="148"/>
        <end position="174"/>
    </location>
</feature>
<dbReference type="PROSITE" id="PS50885">
    <property type="entry name" value="HAMP"/>
    <property type="match status" value="1"/>
</dbReference>
<dbReference type="InterPro" id="IPR003594">
    <property type="entry name" value="HATPase_dom"/>
</dbReference>
<evidence type="ECO:0000313" key="18">
    <source>
        <dbReference type="Proteomes" id="UP001597214"/>
    </source>
</evidence>
<dbReference type="SMART" id="SM00388">
    <property type="entry name" value="HisKA"/>
    <property type="match status" value="1"/>
</dbReference>
<evidence type="ECO:0000256" key="8">
    <source>
        <dbReference type="ARBA" id="ARBA00022741"/>
    </source>
</evidence>
<evidence type="ECO:0000256" key="7">
    <source>
        <dbReference type="ARBA" id="ARBA00022692"/>
    </source>
</evidence>
<dbReference type="SUPFAM" id="SSF47384">
    <property type="entry name" value="Homodimeric domain of signal transducing histidine kinase"/>
    <property type="match status" value="1"/>
</dbReference>
<evidence type="ECO:0000256" key="10">
    <source>
        <dbReference type="ARBA" id="ARBA00022840"/>
    </source>
</evidence>
<dbReference type="InterPro" id="IPR003660">
    <property type="entry name" value="HAMP_dom"/>
</dbReference>
<dbReference type="PANTHER" id="PTHR45528:SF1">
    <property type="entry name" value="SENSOR HISTIDINE KINASE CPXA"/>
    <property type="match status" value="1"/>
</dbReference>
<keyword evidence="13 14" id="KW-0472">Membrane</keyword>
<name>A0ABW4LMX8_9BACI</name>
<protein>
    <recommendedName>
        <fullName evidence="3">histidine kinase</fullName>
        <ecNumber evidence="3">2.7.13.3</ecNumber>
    </recommendedName>
</protein>
<dbReference type="EC" id="2.7.13.3" evidence="3"/>
<comment type="catalytic activity">
    <reaction evidence="1">
        <text>ATP + protein L-histidine = ADP + protein N-phospho-L-histidine.</text>
        <dbReference type="EC" id="2.7.13.3"/>
    </reaction>
</comment>
<accession>A0ABW4LMX8</accession>
<keyword evidence="9 17" id="KW-0418">Kinase</keyword>
<dbReference type="CDD" id="cd06225">
    <property type="entry name" value="HAMP"/>
    <property type="match status" value="1"/>
</dbReference>
<keyword evidence="5" id="KW-0597">Phosphoprotein</keyword>